<organism evidence="1 2">
    <name type="scientific">Adineta ricciae</name>
    <name type="common">Rotifer</name>
    <dbReference type="NCBI Taxonomy" id="249248"/>
    <lineage>
        <taxon>Eukaryota</taxon>
        <taxon>Metazoa</taxon>
        <taxon>Spiralia</taxon>
        <taxon>Gnathifera</taxon>
        <taxon>Rotifera</taxon>
        <taxon>Eurotatoria</taxon>
        <taxon>Bdelloidea</taxon>
        <taxon>Adinetida</taxon>
        <taxon>Adinetidae</taxon>
        <taxon>Adineta</taxon>
    </lineage>
</organism>
<comment type="caution">
    <text evidence="1">The sequence shown here is derived from an EMBL/GenBank/DDBJ whole genome shotgun (WGS) entry which is preliminary data.</text>
</comment>
<dbReference type="Proteomes" id="UP000663852">
    <property type="component" value="Unassembled WGS sequence"/>
</dbReference>
<dbReference type="AlphaFoldDB" id="A0A815VPF2"/>
<dbReference type="InterPro" id="IPR012337">
    <property type="entry name" value="RNaseH-like_sf"/>
</dbReference>
<sequence length="387" mass="43700">MIVQDLIIDLGLPLSVVDHPAFLRAMNIADPRLTVLSRRTLCRETNLTFLLGPHTGDNLRQRLEDTIAAFDIEDKFVRIATDNASNNLRAFDELVIPGFEVYFEPEDDDVDPVENAEKHAVDRTDLILTACDILSLQEFASVFALYAEATTRAQADKTASISLVAPSILSIYFDLERERTNCEYPGPLCRTLVNSLCERFGRLLERCEIFADSSIKMKKRSTPDLFLVASFLDGRFKFNWILASDLLDSTKERLINTMKTLVLKAALQLHGSLSYISETNMEPSISDHCGTVDESLSNLPNFKRKRLFSGYEGQKASGKKKRSCILESIESEISMFEKEDGDDSSLVLEKKNTYSYLQKLATKRNINASSSWSIIEECAFSTYFIEM</sequence>
<proteinExistence type="predicted"/>
<evidence type="ECO:0000313" key="1">
    <source>
        <dbReference type="EMBL" id="CAF1530837.1"/>
    </source>
</evidence>
<dbReference type="OrthoDB" id="10057873at2759"/>
<protein>
    <submittedName>
        <fullName evidence="1">Uncharacterized protein</fullName>
    </submittedName>
</protein>
<reference evidence="1" key="1">
    <citation type="submission" date="2021-02" db="EMBL/GenBank/DDBJ databases">
        <authorList>
            <person name="Nowell W R."/>
        </authorList>
    </citation>
    <scope>NUCLEOTIDE SEQUENCE</scope>
</reference>
<dbReference type="SUPFAM" id="SSF53098">
    <property type="entry name" value="Ribonuclease H-like"/>
    <property type="match status" value="1"/>
</dbReference>
<dbReference type="PANTHER" id="PTHR47501">
    <property type="entry name" value="TRANSPOSASE-RELATED"/>
    <property type="match status" value="1"/>
</dbReference>
<dbReference type="EMBL" id="CAJNOJ010000878">
    <property type="protein sequence ID" value="CAF1530837.1"/>
    <property type="molecule type" value="Genomic_DNA"/>
</dbReference>
<evidence type="ECO:0000313" key="2">
    <source>
        <dbReference type="Proteomes" id="UP000663852"/>
    </source>
</evidence>
<name>A0A815VPF2_ADIRI</name>
<gene>
    <name evidence="1" type="ORF">EDS130_LOCUS44560</name>
</gene>
<accession>A0A815VPF2</accession>